<evidence type="ECO:0000313" key="2">
    <source>
        <dbReference type="EMBL" id="UMM41033.1"/>
    </source>
</evidence>
<proteinExistence type="predicted"/>
<feature type="transmembrane region" description="Helical" evidence="1">
    <location>
        <begin position="244"/>
        <end position="264"/>
    </location>
</feature>
<keyword evidence="1" id="KW-0472">Membrane</keyword>
<evidence type="ECO:0000256" key="1">
    <source>
        <dbReference type="SAM" id="Phobius"/>
    </source>
</evidence>
<dbReference type="EMBL" id="CP092625">
    <property type="protein sequence ID" value="UMM41033.1"/>
    <property type="molecule type" value="Genomic_DNA"/>
</dbReference>
<dbReference type="Proteomes" id="UP000829354">
    <property type="component" value="Chromosome X"/>
</dbReference>
<feature type="transmembrane region" description="Helical" evidence="1">
    <location>
        <begin position="219"/>
        <end position="238"/>
    </location>
</feature>
<sequence>MILNDWGNSLMGVYKAINWEHMVVPCYLQTVILIYFLGANVFMTYYDYPNYTSLQPGTTHLARCNLNILTITSTFVTAQAFAQELDCPSTSYFLTFLINGFFVYTSIMDIILLWTFSEILSPLKQCKAGEILKIWRCYTCVALFFIGCGQYLDFLILHYLKANLMATVYFVYGLFLIRITSDYYRNVPKLEELKRKNNGHPKIRDFNALRDIIISHSRFTIINSLCKVIGIFLMMFFRTTSNGIFHYALILFLISSIILSYPELRLKLLRILRITNTVFGRNWMMPRIPSRGVTYGTVSSRDFNTSLGEVWDVMGDVQHGRQRRAFMNSVGISNEDKPDDNLEMVALGDASLHM</sequence>
<keyword evidence="3" id="KW-1185">Reference proteome</keyword>
<keyword evidence="1" id="KW-0812">Transmembrane</keyword>
<organism evidence="2 3">
    <name type="scientific">Caenorhabditis briggsae</name>
    <dbReference type="NCBI Taxonomy" id="6238"/>
    <lineage>
        <taxon>Eukaryota</taxon>
        <taxon>Metazoa</taxon>
        <taxon>Ecdysozoa</taxon>
        <taxon>Nematoda</taxon>
        <taxon>Chromadorea</taxon>
        <taxon>Rhabditida</taxon>
        <taxon>Rhabditina</taxon>
        <taxon>Rhabditomorpha</taxon>
        <taxon>Rhabditoidea</taxon>
        <taxon>Rhabditidae</taxon>
        <taxon>Peloderinae</taxon>
        <taxon>Caenorhabditis</taxon>
    </lineage>
</organism>
<evidence type="ECO:0000313" key="3">
    <source>
        <dbReference type="Proteomes" id="UP000829354"/>
    </source>
</evidence>
<accession>A0AAE9JSM9</accession>
<name>A0AAE9JSM9_CAEBR</name>
<feature type="transmembrane region" description="Helical" evidence="1">
    <location>
        <begin position="93"/>
        <end position="116"/>
    </location>
</feature>
<keyword evidence="1" id="KW-1133">Transmembrane helix</keyword>
<feature type="transmembrane region" description="Helical" evidence="1">
    <location>
        <begin position="137"/>
        <end position="160"/>
    </location>
</feature>
<gene>
    <name evidence="2" type="ORF">L5515_017475</name>
</gene>
<dbReference type="AlphaFoldDB" id="A0AAE9JSM9"/>
<feature type="transmembrane region" description="Helical" evidence="1">
    <location>
        <begin position="166"/>
        <end position="184"/>
    </location>
</feature>
<feature type="transmembrane region" description="Helical" evidence="1">
    <location>
        <begin position="27"/>
        <end position="48"/>
    </location>
</feature>
<reference evidence="2 3" key="1">
    <citation type="submission" date="2022-04" db="EMBL/GenBank/DDBJ databases">
        <title>Chromosome-level reference genomes for two strains of Caenorhabditis briggsae: an improved platform for comparative genomics.</title>
        <authorList>
            <person name="Stevens L."/>
            <person name="Andersen E."/>
        </authorList>
    </citation>
    <scope>NUCLEOTIDE SEQUENCE [LARGE SCALE GENOMIC DNA]</scope>
    <source>
        <strain evidence="2">VX34</strain>
        <tissue evidence="2">Whole-organism</tissue>
    </source>
</reference>
<protein>
    <submittedName>
        <fullName evidence="2">Uncharacterized protein</fullName>
    </submittedName>
</protein>